<evidence type="ECO:0000313" key="2">
    <source>
        <dbReference type="Proteomes" id="UP000324800"/>
    </source>
</evidence>
<comment type="caution">
    <text evidence="1">The sequence shown here is derived from an EMBL/GenBank/DDBJ whole genome shotgun (WGS) entry which is preliminary data.</text>
</comment>
<name>A0A5J4T821_9EUKA</name>
<proteinExistence type="predicted"/>
<dbReference type="EMBL" id="SNRW01036397">
    <property type="protein sequence ID" value="KAA6354399.1"/>
    <property type="molecule type" value="Genomic_DNA"/>
</dbReference>
<evidence type="ECO:0000313" key="1">
    <source>
        <dbReference type="EMBL" id="KAA6354399.1"/>
    </source>
</evidence>
<dbReference type="Proteomes" id="UP000324800">
    <property type="component" value="Unassembled WGS sequence"/>
</dbReference>
<organism evidence="1 2">
    <name type="scientific">Streblomastix strix</name>
    <dbReference type="NCBI Taxonomy" id="222440"/>
    <lineage>
        <taxon>Eukaryota</taxon>
        <taxon>Metamonada</taxon>
        <taxon>Preaxostyla</taxon>
        <taxon>Oxymonadida</taxon>
        <taxon>Streblomastigidae</taxon>
        <taxon>Streblomastix</taxon>
    </lineage>
</organism>
<sequence>MGMRNTSTTLSNFIDSSCYMQSRVVAGKKDNSCTCMEKAGILDSSIANHNMLEGARRLLMRPQGMNMSEEEQTEIASWEQWYFLG</sequence>
<accession>A0A5J4T821</accession>
<dbReference type="AlphaFoldDB" id="A0A5J4T821"/>
<protein>
    <submittedName>
        <fullName evidence="1">Uncharacterized protein</fullName>
    </submittedName>
</protein>
<gene>
    <name evidence="1" type="ORF">EZS28_050074</name>
</gene>
<reference evidence="1 2" key="1">
    <citation type="submission" date="2019-03" db="EMBL/GenBank/DDBJ databases">
        <title>Single cell metagenomics reveals metabolic interactions within the superorganism composed of flagellate Streblomastix strix and complex community of Bacteroidetes bacteria on its surface.</title>
        <authorList>
            <person name="Treitli S.C."/>
            <person name="Kolisko M."/>
            <person name="Husnik F."/>
            <person name="Keeling P."/>
            <person name="Hampl V."/>
        </authorList>
    </citation>
    <scope>NUCLEOTIDE SEQUENCE [LARGE SCALE GENOMIC DNA]</scope>
    <source>
        <strain evidence="1">ST1C</strain>
    </source>
</reference>